<dbReference type="InterPro" id="IPR006342">
    <property type="entry name" value="FkbM_mtfrase"/>
</dbReference>
<dbReference type="GO" id="GO:0031902">
    <property type="term" value="C:late endosome membrane"/>
    <property type="evidence" value="ECO:0007669"/>
    <property type="project" value="TreeGrafter"/>
</dbReference>
<dbReference type="PANTHER" id="PTHR34009:SF2">
    <property type="entry name" value="PROTEIN STAR"/>
    <property type="match status" value="1"/>
</dbReference>
<dbReference type="InterPro" id="IPR053202">
    <property type="entry name" value="EGF_Rcpt_Signaling_Reg"/>
</dbReference>
<dbReference type="GO" id="GO:0005789">
    <property type="term" value="C:endoplasmic reticulum membrane"/>
    <property type="evidence" value="ECO:0007669"/>
    <property type="project" value="TreeGrafter"/>
</dbReference>
<dbReference type="Proteomes" id="UP000198287">
    <property type="component" value="Unassembled WGS sequence"/>
</dbReference>
<keyword evidence="4" id="KW-1185">Reference proteome</keyword>
<comment type="caution">
    <text evidence="3">The sequence shown here is derived from an EMBL/GenBank/DDBJ whole genome shotgun (WGS) entry which is preliminary data.</text>
</comment>
<sequence length="312" mass="35095">MKGPTHSLTCKLFTLSFILLSLHLIFGHYSLHKKYKISTLPDNPPSPEPCPSSEKVFATMLNLPEWYRRQDWGLRRDPALDNVTVTTRGMDKEEITAWNEFFFGTGGGVMLELGAMNGQNFSVSSFFEESADWRSILIEANPTLSSQIFANRPNAISFNAAICDQVRTVHYFDEDAGGLLSGGSAIMEFKFGEGQDYEKMEGNPKVTKILCVPLSHLLSPLGIRHINFFLLDVEGGELSILKRVDFDQIKFDVIAVETDRGNLGADETAKYVDEVIELLRGKGYSLWERKLGRNSWFMSPDFVPFNASLIFV</sequence>
<evidence type="ECO:0000259" key="2">
    <source>
        <dbReference type="Pfam" id="PF05050"/>
    </source>
</evidence>
<evidence type="ECO:0000313" key="4">
    <source>
        <dbReference type="Proteomes" id="UP000198287"/>
    </source>
</evidence>
<feature type="transmembrane region" description="Helical" evidence="1">
    <location>
        <begin position="12"/>
        <end position="31"/>
    </location>
</feature>
<evidence type="ECO:0000313" key="3">
    <source>
        <dbReference type="EMBL" id="OXA46252.1"/>
    </source>
</evidence>
<name>A0A226DL33_FOLCA</name>
<evidence type="ECO:0000256" key="1">
    <source>
        <dbReference type="SAM" id="Phobius"/>
    </source>
</evidence>
<gene>
    <name evidence="3" type="ORF">Fcan01_19321</name>
</gene>
<dbReference type="STRING" id="158441.A0A226DL33"/>
<feature type="domain" description="Methyltransferase FkbM" evidence="2">
    <location>
        <begin position="113"/>
        <end position="285"/>
    </location>
</feature>
<accession>A0A226DL33</accession>
<dbReference type="PANTHER" id="PTHR34009">
    <property type="entry name" value="PROTEIN STAR"/>
    <property type="match status" value="1"/>
</dbReference>
<dbReference type="Pfam" id="PF05050">
    <property type="entry name" value="Methyltransf_21"/>
    <property type="match status" value="1"/>
</dbReference>
<proteinExistence type="predicted"/>
<keyword evidence="1" id="KW-0472">Membrane</keyword>
<dbReference type="GO" id="GO:0005794">
    <property type="term" value="C:Golgi apparatus"/>
    <property type="evidence" value="ECO:0007669"/>
    <property type="project" value="TreeGrafter"/>
</dbReference>
<protein>
    <submittedName>
        <fullName evidence="3">Protein Star</fullName>
    </submittedName>
</protein>
<dbReference type="AlphaFoldDB" id="A0A226DL33"/>
<organism evidence="3 4">
    <name type="scientific">Folsomia candida</name>
    <name type="common">Springtail</name>
    <dbReference type="NCBI Taxonomy" id="158441"/>
    <lineage>
        <taxon>Eukaryota</taxon>
        <taxon>Metazoa</taxon>
        <taxon>Ecdysozoa</taxon>
        <taxon>Arthropoda</taxon>
        <taxon>Hexapoda</taxon>
        <taxon>Collembola</taxon>
        <taxon>Entomobryomorpha</taxon>
        <taxon>Isotomoidea</taxon>
        <taxon>Isotomidae</taxon>
        <taxon>Proisotominae</taxon>
        <taxon>Folsomia</taxon>
    </lineage>
</organism>
<reference evidence="3 4" key="1">
    <citation type="submission" date="2015-12" db="EMBL/GenBank/DDBJ databases">
        <title>The genome of Folsomia candida.</title>
        <authorList>
            <person name="Faddeeva A."/>
            <person name="Derks M.F."/>
            <person name="Anvar Y."/>
            <person name="Smit S."/>
            <person name="Van Straalen N."/>
            <person name="Roelofs D."/>
        </authorList>
    </citation>
    <scope>NUCLEOTIDE SEQUENCE [LARGE SCALE GENOMIC DNA]</scope>
    <source>
        <strain evidence="3 4">VU population</strain>
        <tissue evidence="3">Whole body</tissue>
    </source>
</reference>
<keyword evidence="1" id="KW-0812">Transmembrane</keyword>
<keyword evidence="1" id="KW-1133">Transmembrane helix</keyword>
<dbReference type="GO" id="GO:0005886">
    <property type="term" value="C:plasma membrane"/>
    <property type="evidence" value="ECO:0007669"/>
    <property type="project" value="TreeGrafter"/>
</dbReference>
<dbReference type="EMBL" id="LNIX01000016">
    <property type="protein sequence ID" value="OXA46252.1"/>
    <property type="molecule type" value="Genomic_DNA"/>
</dbReference>
<dbReference type="InterPro" id="IPR029063">
    <property type="entry name" value="SAM-dependent_MTases_sf"/>
</dbReference>
<dbReference type="OrthoDB" id="6357215at2759"/>
<dbReference type="GO" id="GO:0016197">
    <property type="term" value="P:endosomal transport"/>
    <property type="evidence" value="ECO:0007669"/>
    <property type="project" value="TreeGrafter"/>
</dbReference>
<dbReference type="Gene3D" id="3.40.50.150">
    <property type="entry name" value="Vaccinia Virus protein VP39"/>
    <property type="match status" value="1"/>
</dbReference>
<dbReference type="GO" id="GO:0006888">
    <property type="term" value="P:endoplasmic reticulum to Golgi vesicle-mediated transport"/>
    <property type="evidence" value="ECO:0007669"/>
    <property type="project" value="TreeGrafter"/>
</dbReference>
<dbReference type="SUPFAM" id="SSF53335">
    <property type="entry name" value="S-adenosyl-L-methionine-dependent methyltransferases"/>
    <property type="match status" value="1"/>
</dbReference>